<dbReference type="AlphaFoldDB" id="A0A9P4X1E9"/>
<feature type="region of interest" description="Disordered" evidence="1">
    <location>
        <begin position="121"/>
        <end position="158"/>
    </location>
</feature>
<gene>
    <name evidence="2" type="ORF">E8E12_011590</name>
</gene>
<comment type="caution">
    <text evidence="2">The sequence shown here is derived from an EMBL/GenBank/DDBJ whole genome shotgun (WGS) entry which is preliminary data.</text>
</comment>
<proteinExistence type="predicted"/>
<dbReference type="OrthoDB" id="5296287at2759"/>
<sequence length="310" mass="34581">MPVESVGNRFKSALKQNQDLIALIKQLRTSATEQNKQRIDRLLSSDVDDASDNAAPFEIRNTSSPEQTLGESELSAEVGSNGETDALDEDIVLNGTTQSTGFIGKSSEMQWFWRLQRETKRLKQGSEGSEGPYGPPGTSAESSKQRIAAQKQRRRQEPDVAISTSTFYLDGDGVEVDYTVDPYAIPTIEVAQRLLERYMNTVQDTFPVLPKKAFSSQVRHFITSVAQGVPMRVPEKWLAILNLVFAIAARFSHLTGVDLHSDSQSHVVYQSRGHILSMYEPSLIHQPDLMRLQITALYAFYLTTVGNVNR</sequence>
<dbReference type="InterPro" id="IPR053230">
    <property type="entry name" value="Trans_reg_galc"/>
</dbReference>
<protein>
    <submittedName>
        <fullName evidence="2">Uncharacterized protein</fullName>
    </submittedName>
</protein>
<keyword evidence="3" id="KW-1185">Reference proteome</keyword>
<dbReference type="PANTHER" id="PTHR47654:SF5">
    <property type="entry name" value="TRANSCRIPTION FACTOR DOMAIN-CONTAINING PROTEIN"/>
    <property type="match status" value="1"/>
</dbReference>
<reference evidence="2" key="1">
    <citation type="submission" date="2019-04" db="EMBL/GenBank/DDBJ databases">
        <title>Sequencing of skin fungus with MAO and IRED activity.</title>
        <authorList>
            <person name="Marsaioli A.J."/>
            <person name="Bonatto J.M.C."/>
            <person name="Reis Junior O."/>
        </authorList>
    </citation>
    <scope>NUCLEOTIDE SEQUENCE</scope>
    <source>
        <strain evidence="2">28M1</strain>
    </source>
</reference>
<accession>A0A9P4X1E9</accession>
<evidence type="ECO:0000256" key="1">
    <source>
        <dbReference type="SAM" id="MobiDB-lite"/>
    </source>
</evidence>
<evidence type="ECO:0000313" key="3">
    <source>
        <dbReference type="Proteomes" id="UP000758155"/>
    </source>
</evidence>
<name>A0A9P4X1E9_9PLEO</name>
<dbReference type="PANTHER" id="PTHR47654">
    <property type="entry name" value="ZN(II)2CYS6 TRANSCRIPTION FACTOR (EUROFUNG)-RELATED"/>
    <property type="match status" value="1"/>
</dbReference>
<feature type="region of interest" description="Disordered" evidence="1">
    <location>
        <begin position="42"/>
        <end position="90"/>
    </location>
</feature>
<organism evidence="2 3">
    <name type="scientific">Didymella heteroderae</name>
    <dbReference type="NCBI Taxonomy" id="1769908"/>
    <lineage>
        <taxon>Eukaryota</taxon>
        <taxon>Fungi</taxon>
        <taxon>Dikarya</taxon>
        <taxon>Ascomycota</taxon>
        <taxon>Pezizomycotina</taxon>
        <taxon>Dothideomycetes</taxon>
        <taxon>Pleosporomycetidae</taxon>
        <taxon>Pleosporales</taxon>
        <taxon>Pleosporineae</taxon>
        <taxon>Didymellaceae</taxon>
        <taxon>Didymella</taxon>
    </lineage>
</organism>
<evidence type="ECO:0000313" key="2">
    <source>
        <dbReference type="EMBL" id="KAF3047189.1"/>
    </source>
</evidence>
<feature type="compositionally biased region" description="Polar residues" evidence="1">
    <location>
        <begin position="60"/>
        <end position="70"/>
    </location>
</feature>
<dbReference type="CDD" id="cd12148">
    <property type="entry name" value="fungal_TF_MHR"/>
    <property type="match status" value="1"/>
</dbReference>
<dbReference type="EMBL" id="SWKV01000003">
    <property type="protein sequence ID" value="KAF3047189.1"/>
    <property type="molecule type" value="Genomic_DNA"/>
</dbReference>
<dbReference type="Proteomes" id="UP000758155">
    <property type="component" value="Unassembled WGS sequence"/>
</dbReference>